<dbReference type="GO" id="GO:0006412">
    <property type="term" value="P:translation"/>
    <property type="evidence" value="ECO:0007669"/>
    <property type="project" value="InterPro"/>
</dbReference>
<dbReference type="PANTHER" id="PTHR11700">
    <property type="entry name" value="30S RIBOSOMAL PROTEIN S10 FAMILY MEMBER"/>
    <property type="match status" value="1"/>
</dbReference>
<sequence>MFAFRSRSAVTRVRTIRRPLGVCSVLPRSNFSTAALLRQEITEETSASNPGAGAADPDADPEPRIPLSIQSVWYRPFKRKAEHGLPVCNLQIRSYNVRNLEFMCDFALRAAYYLNLPASGPVPLPRKTERWTVPRGHFVHKKSQENFERVTYKRLIQIKDGHPETVEIWLAYLKKHQFYGTGMKANVWGFEELGVGKRMNVSLDNLRDVAAKPKWAHSGVGKTLETTERAAEILNSPEYKALANATDVEEAEREVLQAAPLETIEGLEGALEAEVEETIQKVEEEAMKAEESREEAEVNAVYQMVDETAELEEPTELKAQPIGEVKAETQTDPLGPSSAIEGVPVTTTSPVADVAEQLPVAQAQEEVCILAASTIETMPSEVKEVPDLPKDPSADQAEEVVAIITPSGTLAAATALVADTPKETAPEEPLAETIRATPLPLETSATDPVVETPATTVEEPLGPPETAALEEEFRPETESQGDTAQTAPEVTKVQKAEVGVEIEVEKAAKETAANETTNVDAVEPKTDKMG</sequence>
<dbReference type="SMART" id="SM01403">
    <property type="entry name" value="Ribosomal_S10"/>
    <property type="match status" value="1"/>
</dbReference>
<feature type="region of interest" description="Disordered" evidence="8">
    <location>
        <begin position="42"/>
        <end position="63"/>
    </location>
</feature>
<dbReference type="RefSeq" id="XP_002840199.1">
    <property type="nucleotide sequence ID" value="XM_002840153.1"/>
</dbReference>
<protein>
    <recommendedName>
        <fullName evidence="4">Small ribosomal subunit protein uS10m</fullName>
    </recommendedName>
    <alternativeName>
        <fullName evidence="5">37S ribosomal protein S10, mitochondrial</fullName>
    </alternativeName>
    <alternativeName>
        <fullName evidence="6">Mitochondrial ribosomal small subunit protein 10</fullName>
    </alternativeName>
</protein>
<dbReference type="EMBL" id="FN430328">
    <property type="protein sequence ID" value="CAZ84390.1"/>
    <property type="molecule type" value="Genomic_DNA"/>
</dbReference>
<keyword evidence="2" id="KW-0689">Ribosomal protein</keyword>
<evidence type="ECO:0000256" key="8">
    <source>
        <dbReference type="SAM" id="MobiDB-lite"/>
    </source>
</evidence>
<gene>
    <name evidence="10" type="ORF">GSTUM_00008599001</name>
</gene>
<dbReference type="InterPro" id="IPR036838">
    <property type="entry name" value="Ribosomal_uS10_dom_sf"/>
</dbReference>
<dbReference type="HOGENOM" id="CLU_514073_0_0_1"/>
<dbReference type="InterPro" id="IPR027486">
    <property type="entry name" value="Ribosomal_uS10_dom"/>
</dbReference>
<evidence type="ECO:0000256" key="5">
    <source>
        <dbReference type="ARBA" id="ARBA00042916"/>
    </source>
</evidence>
<keyword evidence="3" id="KW-0687">Ribonucleoprotein</keyword>
<evidence type="ECO:0000256" key="1">
    <source>
        <dbReference type="ARBA" id="ARBA00007102"/>
    </source>
</evidence>
<dbReference type="InterPro" id="IPR001848">
    <property type="entry name" value="Ribosomal_uS10"/>
</dbReference>
<dbReference type="STRING" id="656061.D5GIP7"/>
<dbReference type="SUPFAM" id="SSF54999">
    <property type="entry name" value="Ribosomal protein S10"/>
    <property type="match status" value="1"/>
</dbReference>
<dbReference type="GO" id="GO:0005840">
    <property type="term" value="C:ribosome"/>
    <property type="evidence" value="ECO:0007669"/>
    <property type="project" value="UniProtKB-KW"/>
</dbReference>
<evidence type="ECO:0000256" key="6">
    <source>
        <dbReference type="ARBA" id="ARBA00078476"/>
    </source>
</evidence>
<name>D5GIP7_TUBMM</name>
<dbReference type="HAMAP" id="MF_00508">
    <property type="entry name" value="Ribosomal_uS10"/>
    <property type="match status" value="1"/>
</dbReference>
<dbReference type="GO" id="GO:0003735">
    <property type="term" value="F:structural constituent of ribosome"/>
    <property type="evidence" value="ECO:0007669"/>
    <property type="project" value="InterPro"/>
</dbReference>
<evidence type="ECO:0000313" key="11">
    <source>
        <dbReference type="Proteomes" id="UP000006911"/>
    </source>
</evidence>
<dbReference type="KEGG" id="tml:GSTUM_00008599001"/>
<comment type="similarity">
    <text evidence="1">Belongs to the universal ribosomal protein uS10 family.</text>
</comment>
<evidence type="ECO:0000259" key="9">
    <source>
        <dbReference type="SMART" id="SM01403"/>
    </source>
</evidence>
<dbReference type="Proteomes" id="UP000006911">
    <property type="component" value="Unassembled WGS sequence"/>
</dbReference>
<dbReference type="NCBIfam" id="TIGR01049">
    <property type="entry name" value="rpsJ_bact"/>
    <property type="match status" value="1"/>
</dbReference>
<keyword evidence="11" id="KW-1185">Reference proteome</keyword>
<organism evidence="10 11">
    <name type="scientific">Tuber melanosporum (strain Mel28)</name>
    <name type="common">Perigord black truffle</name>
    <dbReference type="NCBI Taxonomy" id="656061"/>
    <lineage>
        <taxon>Eukaryota</taxon>
        <taxon>Fungi</taxon>
        <taxon>Dikarya</taxon>
        <taxon>Ascomycota</taxon>
        <taxon>Pezizomycotina</taxon>
        <taxon>Pezizomycetes</taxon>
        <taxon>Pezizales</taxon>
        <taxon>Tuberaceae</taxon>
        <taxon>Tuber</taxon>
    </lineage>
</organism>
<evidence type="ECO:0000256" key="4">
    <source>
        <dbReference type="ARBA" id="ARBA00035261"/>
    </source>
</evidence>
<evidence type="ECO:0000256" key="2">
    <source>
        <dbReference type="ARBA" id="ARBA00022980"/>
    </source>
</evidence>
<reference evidence="10 11" key="1">
    <citation type="journal article" date="2010" name="Nature">
        <title>Perigord black truffle genome uncovers evolutionary origins and mechanisms of symbiosis.</title>
        <authorList>
            <person name="Martin F."/>
            <person name="Kohler A."/>
            <person name="Murat C."/>
            <person name="Balestrini R."/>
            <person name="Coutinho P.M."/>
            <person name="Jaillon O."/>
            <person name="Montanini B."/>
            <person name="Morin E."/>
            <person name="Noel B."/>
            <person name="Percudani R."/>
            <person name="Porcel B."/>
            <person name="Rubini A."/>
            <person name="Amicucci A."/>
            <person name="Amselem J."/>
            <person name="Anthouard V."/>
            <person name="Arcioni S."/>
            <person name="Artiguenave F."/>
            <person name="Aury J.M."/>
            <person name="Ballario P."/>
            <person name="Bolchi A."/>
            <person name="Brenna A."/>
            <person name="Brun A."/>
            <person name="Buee M."/>
            <person name="Cantarel B."/>
            <person name="Chevalier G."/>
            <person name="Couloux A."/>
            <person name="Da Silva C."/>
            <person name="Denoeud F."/>
            <person name="Duplessis S."/>
            <person name="Ghignone S."/>
            <person name="Hilselberger B."/>
            <person name="Iotti M."/>
            <person name="Marcais B."/>
            <person name="Mello A."/>
            <person name="Miranda M."/>
            <person name="Pacioni G."/>
            <person name="Quesneville H."/>
            <person name="Riccioni C."/>
            <person name="Ruotolo R."/>
            <person name="Splivallo R."/>
            <person name="Stocchi V."/>
            <person name="Tisserant E."/>
            <person name="Viscomi A.R."/>
            <person name="Zambonelli A."/>
            <person name="Zampieri E."/>
            <person name="Henrissat B."/>
            <person name="Lebrun M.H."/>
            <person name="Paolocci F."/>
            <person name="Bonfante P."/>
            <person name="Ottonello S."/>
            <person name="Wincker P."/>
        </authorList>
    </citation>
    <scope>NUCLEOTIDE SEQUENCE [LARGE SCALE GENOMIC DNA]</scope>
    <source>
        <strain evidence="10 11">Mel28</strain>
    </source>
</reference>
<feature type="domain" description="Small ribosomal subunit protein uS10" evidence="9">
    <location>
        <begin position="89"/>
        <end position="186"/>
    </location>
</feature>
<feature type="region of interest" description="Disordered" evidence="8">
    <location>
        <begin position="439"/>
        <end position="494"/>
    </location>
</feature>
<dbReference type="Gene3D" id="3.30.70.600">
    <property type="entry name" value="Ribosomal protein S10 domain"/>
    <property type="match status" value="1"/>
</dbReference>
<dbReference type="OMA" id="YIHEHEM"/>
<dbReference type="FunFam" id="3.30.70.600:FF:000003">
    <property type="entry name" value="30S ribosomal protein S10"/>
    <property type="match status" value="1"/>
</dbReference>
<evidence type="ECO:0000256" key="3">
    <source>
        <dbReference type="ARBA" id="ARBA00023274"/>
    </source>
</evidence>
<evidence type="ECO:0000313" key="10">
    <source>
        <dbReference type="EMBL" id="CAZ84390.1"/>
    </source>
</evidence>
<feature type="region of interest" description="Disordered" evidence="8">
    <location>
        <begin position="507"/>
        <end position="530"/>
    </location>
</feature>
<dbReference type="eggNOG" id="KOG3321">
    <property type="taxonomic scope" value="Eukaryota"/>
</dbReference>
<dbReference type="InParanoid" id="D5GIP7"/>
<dbReference type="GeneID" id="9183324"/>
<proteinExistence type="inferred from homology"/>
<dbReference type="AlphaFoldDB" id="D5GIP7"/>
<accession>D5GIP7</accession>
<feature type="coiled-coil region" evidence="7">
    <location>
        <begin position="272"/>
        <end position="299"/>
    </location>
</feature>
<keyword evidence="7" id="KW-0175">Coiled coil</keyword>
<dbReference type="Pfam" id="PF00338">
    <property type="entry name" value="Ribosomal_S10"/>
    <property type="match status" value="1"/>
</dbReference>
<feature type="compositionally biased region" description="Polar residues" evidence="8">
    <location>
        <begin position="478"/>
        <end position="488"/>
    </location>
</feature>
<dbReference type="GO" id="GO:1990904">
    <property type="term" value="C:ribonucleoprotein complex"/>
    <property type="evidence" value="ECO:0007669"/>
    <property type="project" value="UniProtKB-KW"/>
</dbReference>
<evidence type="ECO:0000256" key="7">
    <source>
        <dbReference type="SAM" id="Coils"/>
    </source>
</evidence>